<name>A0A4Y2D7X1_ARAVE</name>
<keyword evidence="2" id="KW-1185">Reference proteome</keyword>
<evidence type="ECO:0000313" key="1">
    <source>
        <dbReference type="EMBL" id="GBM12186.1"/>
    </source>
</evidence>
<evidence type="ECO:0000313" key="2">
    <source>
        <dbReference type="Proteomes" id="UP000499080"/>
    </source>
</evidence>
<proteinExistence type="predicted"/>
<gene>
    <name evidence="1" type="ORF">AVEN_222163_1</name>
</gene>
<sequence>MRYPNVAFDGISKCGVRWDIQMWRSMGYPNVTFDGISKCDVRWNIQMWCSMGYPNVNHLWYTPPSGTFKCEPPVRYASRWYIQVPANGVTRRRERVKHLIINLNHIF</sequence>
<reference evidence="1 2" key="1">
    <citation type="journal article" date="2019" name="Sci. Rep.">
        <title>Orb-weaving spider Araneus ventricosus genome elucidates the spidroin gene catalogue.</title>
        <authorList>
            <person name="Kono N."/>
            <person name="Nakamura H."/>
            <person name="Ohtoshi R."/>
            <person name="Moran D.A.P."/>
            <person name="Shinohara A."/>
            <person name="Yoshida Y."/>
            <person name="Fujiwara M."/>
            <person name="Mori M."/>
            <person name="Tomita M."/>
            <person name="Arakawa K."/>
        </authorList>
    </citation>
    <scope>NUCLEOTIDE SEQUENCE [LARGE SCALE GENOMIC DNA]</scope>
</reference>
<comment type="caution">
    <text evidence="1">The sequence shown here is derived from an EMBL/GenBank/DDBJ whole genome shotgun (WGS) entry which is preliminary data.</text>
</comment>
<dbReference type="Proteomes" id="UP000499080">
    <property type="component" value="Unassembled WGS sequence"/>
</dbReference>
<dbReference type="EMBL" id="BGPR01088668">
    <property type="protein sequence ID" value="GBM12186.1"/>
    <property type="molecule type" value="Genomic_DNA"/>
</dbReference>
<organism evidence="1 2">
    <name type="scientific">Araneus ventricosus</name>
    <name type="common">Orbweaver spider</name>
    <name type="synonym">Epeira ventricosa</name>
    <dbReference type="NCBI Taxonomy" id="182803"/>
    <lineage>
        <taxon>Eukaryota</taxon>
        <taxon>Metazoa</taxon>
        <taxon>Ecdysozoa</taxon>
        <taxon>Arthropoda</taxon>
        <taxon>Chelicerata</taxon>
        <taxon>Arachnida</taxon>
        <taxon>Araneae</taxon>
        <taxon>Araneomorphae</taxon>
        <taxon>Entelegynae</taxon>
        <taxon>Araneoidea</taxon>
        <taxon>Araneidae</taxon>
        <taxon>Araneus</taxon>
    </lineage>
</organism>
<dbReference type="AlphaFoldDB" id="A0A4Y2D7X1"/>
<accession>A0A4Y2D7X1</accession>
<protein>
    <submittedName>
        <fullName evidence="1">Uncharacterized protein</fullName>
    </submittedName>
</protein>